<dbReference type="Gramene" id="FCD_00026988-RA">
    <property type="protein sequence ID" value="FCD_00026988-RA:cds"/>
    <property type="gene ID" value="FCD_00026988"/>
</dbReference>
<proteinExistence type="predicted"/>
<dbReference type="AlphaFoldDB" id="A0AA88ASD9"/>
<name>A0AA88ASD9_FICCA</name>
<sequence length="132" mass="14401">MAKSSRGHDNGSSTMSDTTEGKDEMAKIDSDLMDNLIPCRPRWNNTQLMASDSGNGMQPSSLKHLSFSPATIITQTPSLLQHAPVKNETRGWKSNLKDEQQCVGVFLITLFGDTLSHSWIDPSSSSPSHLAL</sequence>
<dbReference type="EMBL" id="BTGU01000022">
    <property type="protein sequence ID" value="GMN46266.1"/>
    <property type="molecule type" value="Genomic_DNA"/>
</dbReference>
<reference evidence="2" key="1">
    <citation type="submission" date="2023-07" db="EMBL/GenBank/DDBJ databases">
        <title>draft genome sequence of fig (Ficus carica).</title>
        <authorList>
            <person name="Takahashi T."/>
            <person name="Nishimura K."/>
        </authorList>
    </citation>
    <scope>NUCLEOTIDE SEQUENCE</scope>
</reference>
<feature type="region of interest" description="Disordered" evidence="1">
    <location>
        <begin position="1"/>
        <end position="31"/>
    </location>
</feature>
<comment type="caution">
    <text evidence="2">The sequence shown here is derived from an EMBL/GenBank/DDBJ whole genome shotgun (WGS) entry which is preliminary data.</text>
</comment>
<feature type="compositionally biased region" description="Basic and acidic residues" evidence="1">
    <location>
        <begin position="19"/>
        <end position="30"/>
    </location>
</feature>
<keyword evidence="3" id="KW-1185">Reference proteome</keyword>
<gene>
    <name evidence="2" type="ORF">TIFTF001_015447</name>
</gene>
<evidence type="ECO:0000313" key="3">
    <source>
        <dbReference type="Proteomes" id="UP001187192"/>
    </source>
</evidence>
<evidence type="ECO:0000256" key="1">
    <source>
        <dbReference type="SAM" id="MobiDB-lite"/>
    </source>
</evidence>
<organism evidence="2 3">
    <name type="scientific">Ficus carica</name>
    <name type="common">Common fig</name>
    <dbReference type="NCBI Taxonomy" id="3494"/>
    <lineage>
        <taxon>Eukaryota</taxon>
        <taxon>Viridiplantae</taxon>
        <taxon>Streptophyta</taxon>
        <taxon>Embryophyta</taxon>
        <taxon>Tracheophyta</taxon>
        <taxon>Spermatophyta</taxon>
        <taxon>Magnoliopsida</taxon>
        <taxon>eudicotyledons</taxon>
        <taxon>Gunneridae</taxon>
        <taxon>Pentapetalae</taxon>
        <taxon>rosids</taxon>
        <taxon>fabids</taxon>
        <taxon>Rosales</taxon>
        <taxon>Moraceae</taxon>
        <taxon>Ficeae</taxon>
        <taxon>Ficus</taxon>
    </lineage>
</organism>
<dbReference type="Proteomes" id="UP001187192">
    <property type="component" value="Unassembled WGS sequence"/>
</dbReference>
<accession>A0AA88ASD9</accession>
<evidence type="ECO:0000313" key="2">
    <source>
        <dbReference type="EMBL" id="GMN46266.1"/>
    </source>
</evidence>
<protein>
    <submittedName>
        <fullName evidence="2">Uncharacterized protein</fullName>
    </submittedName>
</protein>